<feature type="domain" description="HYR-like" evidence="1">
    <location>
        <begin position="3"/>
        <end position="50"/>
    </location>
</feature>
<accession>A0ABT0HDB6</accession>
<keyword evidence="3" id="KW-1185">Reference proteome</keyword>
<sequence length="186" mass="18619">SLTAPTATDNCGGSVTVSHDATLPISGEGTTTIVTWTYDDGNGNTSTQTQNVIIDDVTAPTPDAASLSDITAECEVTSLTAPTATDNCGGSVTVSHDATLPISGEGTTTIVTWTYDDGNGNTSTQTQNVIIDDVTAPTPDTASLSDITAECEVTSLTAPTATDNCGGSVTVSHDATLPISGEGSTT</sequence>
<organism evidence="2 3">
    <name type="scientific">Psychroserpens algicola</name>
    <dbReference type="NCBI Taxonomy" id="1719034"/>
    <lineage>
        <taxon>Bacteria</taxon>
        <taxon>Pseudomonadati</taxon>
        <taxon>Bacteroidota</taxon>
        <taxon>Flavobacteriia</taxon>
        <taxon>Flavobacteriales</taxon>
        <taxon>Flavobacteriaceae</taxon>
        <taxon>Psychroserpens</taxon>
    </lineage>
</organism>
<evidence type="ECO:0000313" key="3">
    <source>
        <dbReference type="Proteomes" id="UP001203687"/>
    </source>
</evidence>
<feature type="non-terminal residue" evidence="2">
    <location>
        <position position="186"/>
    </location>
</feature>
<feature type="domain" description="HYR-like" evidence="1">
    <location>
        <begin position="66"/>
        <end position="127"/>
    </location>
</feature>
<evidence type="ECO:0000313" key="2">
    <source>
        <dbReference type="EMBL" id="MCK8482369.1"/>
    </source>
</evidence>
<dbReference type="InterPro" id="IPR013783">
    <property type="entry name" value="Ig-like_fold"/>
</dbReference>
<dbReference type="InterPro" id="IPR057078">
    <property type="entry name" value="HYR-4C"/>
</dbReference>
<dbReference type="PANTHER" id="PTHR24273">
    <property type="entry name" value="FI04643P-RELATED"/>
    <property type="match status" value="1"/>
</dbReference>
<dbReference type="Pfam" id="PF23237">
    <property type="entry name" value="HYR_4C"/>
    <property type="match status" value="2"/>
</dbReference>
<dbReference type="EMBL" id="JALPQF010000091">
    <property type="protein sequence ID" value="MCK8482369.1"/>
    <property type="molecule type" value="Genomic_DNA"/>
</dbReference>
<protein>
    <recommendedName>
        <fullName evidence="1">HYR-like domain-containing protein</fullName>
    </recommendedName>
</protein>
<dbReference type="PANTHER" id="PTHR24273:SF32">
    <property type="entry name" value="HYALIN"/>
    <property type="match status" value="1"/>
</dbReference>
<evidence type="ECO:0000259" key="1">
    <source>
        <dbReference type="Pfam" id="PF23237"/>
    </source>
</evidence>
<dbReference type="Gene3D" id="2.60.40.10">
    <property type="entry name" value="Immunoglobulins"/>
    <property type="match status" value="2"/>
</dbReference>
<dbReference type="Proteomes" id="UP001203687">
    <property type="component" value="Unassembled WGS sequence"/>
</dbReference>
<gene>
    <name evidence="2" type="ORF">MUY34_17220</name>
</gene>
<name>A0ABT0HDB6_9FLAO</name>
<proteinExistence type="predicted"/>
<comment type="caution">
    <text evidence="2">The sequence shown here is derived from an EMBL/GenBank/DDBJ whole genome shotgun (WGS) entry which is preliminary data.</text>
</comment>
<reference evidence="2" key="1">
    <citation type="submission" date="2022-04" db="EMBL/GenBank/DDBJ databases">
        <authorList>
            <person name="Ren T."/>
        </authorList>
    </citation>
    <scope>NUCLEOTIDE SEQUENCE</scope>
    <source>
        <strain evidence="2">F63249</strain>
    </source>
</reference>
<feature type="non-terminal residue" evidence="2">
    <location>
        <position position="1"/>
    </location>
</feature>